<feature type="transmembrane region" description="Helical" evidence="7">
    <location>
        <begin position="6"/>
        <end position="22"/>
    </location>
</feature>
<reference evidence="10" key="1">
    <citation type="journal article" date="2019" name="Int. J. Syst. Evol. Microbiol.">
        <title>The Global Catalogue of Microorganisms (GCM) 10K type strain sequencing project: providing services to taxonomists for standard genome sequencing and annotation.</title>
        <authorList>
            <consortium name="The Broad Institute Genomics Platform"/>
            <consortium name="The Broad Institute Genome Sequencing Center for Infectious Disease"/>
            <person name="Wu L."/>
            <person name="Ma J."/>
        </authorList>
    </citation>
    <scope>NUCLEOTIDE SEQUENCE [LARGE SCALE GENOMIC DNA]</scope>
    <source>
        <strain evidence="10">JCM 13006</strain>
    </source>
</reference>
<keyword evidence="7" id="KW-0812">Transmembrane</keyword>
<evidence type="ECO:0000256" key="2">
    <source>
        <dbReference type="ARBA" id="ARBA00022723"/>
    </source>
</evidence>
<feature type="transmembrane region" description="Helical" evidence="7">
    <location>
        <begin position="231"/>
        <end position="251"/>
    </location>
</feature>
<keyword evidence="4 6" id="KW-0862">Zinc</keyword>
<keyword evidence="10" id="KW-1185">Reference proteome</keyword>
<proteinExistence type="inferred from homology"/>
<evidence type="ECO:0000259" key="8">
    <source>
        <dbReference type="Pfam" id="PF01435"/>
    </source>
</evidence>
<comment type="caution">
    <text evidence="9">The sequence shown here is derived from an EMBL/GenBank/DDBJ whole genome shotgun (WGS) entry which is preliminary data.</text>
</comment>
<keyword evidence="1 6" id="KW-0645">Protease</keyword>
<sequence length="298" mass="30959">MSGTEALAGFALFVGFAAPALLRRARWPQRAPGVAVLVWLGLMLSFVTSLALAAHHLVEPEKHRHAGLPSLLHACGLTHLTDLGLSTAALVPALVAAWPLGRVAAVLVRAGRERRRHSAVLDLVARPAAGLPALVLDHQVPAVYCLPGRRRRIVLTRGALEQLPPAQLHAVLAHEQAHLTGRHHLLKAAAQGFAEAFPGLPLGTAGREQTAALLEMAADDRAVRHHARRDLAAALGTVAAGLAPGAGLGATGSPVVARVRRLLSPARAPHPLARCATGALALAVPLLPFLLTCGPAAN</sequence>
<dbReference type="InterPro" id="IPR052173">
    <property type="entry name" value="Beta-lactam_resp_regulator"/>
</dbReference>
<keyword evidence="5 6" id="KW-0482">Metalloprotease</keyword>
<keyword evidence="2" id="KW-0479">Metal-binding</keyword>
<dbReference type="Gene3D" id="3.30.2010.10">
    <property type="entry name" value="Metalloproteases ('zincins'), catalytic domain"/>
    <property type="match status" value="1"/>
</dbReference>
<evidence type="ECO:0000256" key="3">
    <source>
        <dbReference type="ARBA" id="ARBA00022801"/>
    </source>
</evidence>
<keyword evidence="7" id="KW-1133">Transmembrane helix</keyword>
<dbReference type="PANTHER" id="PTHR34978:SF3">
    <property type="entry name" value="SLR0241 PROTEIN"/>
    <property type="match status" value="1"/>
</dbReference>
<keyword evidence="3 6" id="KW-0378">Hydrolase</keyword>
<evidence type="ECO:0000313" key="10">
    <source>
        <dbReference type="Proteomes" id="UP001501752"/>
    </source>
</evidence>
<feature type="domain" description="Peptidase M48" evidence="8">
    <location>
        <begin position="114"/>
        <end position="192"/>
    </location>
</feature>
<evidence type="ECO:0000256" key="4">
    <source>
        <dbReference type="ARBA" id="ARBA00022833"/>
    </source>
</evidence>
<dbReference type="CDD" id="cd07326">
    <property type="entry name" value="M56_BlaR1_MecR1_like"/>
    <property type="match status" value="1"/>
</dbReference>
<evidence type="ECO:0000313" key="9">
    <source>
        <dbReference type="EMBL" id="GAA4842778.1"/>
    </source>
</evidence>
<dbReference type="RefSeq" id="WP_345696284.1">
    <property type="nucleotide sequence ID" value="NZ_BAABIS010000001.1"/>
</dbReference>
<comment type="similarity">
    <text evidence="6">Belongs to the peptidase M48 family.</text>
</comment>
<feature type="transmembrane region" description="Helical" evidence="7">
    <location>
        <begin position="89"/>
        <end position="108"/>
    </location>
</feature>
<evidence type="ECO:0000256" key="7">
    <source>
        <dbReference type="SAM" id="Phobius"/>
    </source>
</evidence>
<dbReference type="PANTHER" id="PTHR34978">
    <property type="entry name" value="POSSIBLE SENSOR-TRANSDUCER PROTEIN BLAR"/>
    <property type="match status" value="1"/>
</dbReference>
<dbReference type="InterPro" id="IPR001915">
    <property type="entry name" value="Peptidase_M48"/>
</dbReference>
<comment type="cofactor">
    <cofactor evidence="6">
        <name>Zn(2+)</name>
        <dbReference type="ChEBI" id="CHEBI:29105"/>
    </cofactor>
    <text evidence="6">Binds 1 zinc ion per subunit.</text>
</comment>
<keyword evidence="7" id="KW-0472">Membrane</keyword>
<evidence type="ECO:0000256" key="5">
    <source>
        <dbReference type="ARBA" id="ARBA00023049"/>
    </source>
</evidence>
<dbReference type="Pfam" id="PF01435">
    <property type="entry name" value="Peptidase_M48"/>
    <property type="match status" value="1"/>
</dbReference>
<dbReference type="EMBL" id="BAABIS010000001">
    <property type="protein sequence ID" value="GAA4842778.1"/>
    <property type="molecule type" value="Genomic_DNA"/>
</dbReference>
<dbReference type="Proteomes" id="UP001501752">
    <property type="component" value="Unassembled WGS sequence"/>
</dbReference>
<protein>
    <submittedName>
        <fullName evidence="9">M56 family metallopeptidase</fullName>
    </submittedName>
</protein>
<accession>A0ABP9DG78</accession>
<evidence type="ECO:0000256" key="6">
    <source>
        <dbReference type="RuleBase" id="RU003983"/>
    </source>
</evidence>
<organism evidence="9 10">
    <name type="scientific">Kitasatospora terrestris</name>
    <dbReference type="NCBI Taxonomy" id="258051"/>
    <lineage>
        <taxon>Bacteria</taxon>
        <taxon>Bacillati</taxon>
        <taxon>Actinomycetota</taxon>
        <taxon>Actinomycetes</taxon>
        <taxon>Kitasatosporales</taxon>
        <taxon>Streptomycetaceae</taxon>
        <taxon>Kitasatospora</taxon>
    </lineage>
</organism>
<feature type="transmembrane region" description="Helical" evidence="7">
    <location>
        <begin position="34"/>
        <end position="54"/>
    </location>
</feature>
<name>A0ABP9DG78_9ACTN</name>
<gene>
    <name evidence="9" type="ORF">GCM10023235_18460</name>
</gene>
<evidence type="ECO:0000256" key="1">
    <source>
        <dbReference type="ARBA" id="ARBA00022670"/>
    </source>
</evidence>